<protein>
    <submittedName>
        <fullName evidence="1">SDR family oxidoreductase</fullName>
    </submittedName>
</protein>
<dbReference type="Gene3D" id="3.40.50.720">
    <property type="entry name" value="NAD(P)-binding Rossmann-like Domain"/>
    <property type="match status" value="1"/>
</dbReference>
<proteinExistence type="predicted"/>
<sequence length="238" mass="25345">MTQTDLSTSAGTLLLVGASRGLGYAMAAEFAARGWVVIATVRGTDRTPLHALALAHPGRVEIEPLDITQPHEVAALRRRLSGRGIDILFVNAGTANADQAETIAEVSTEEFTRVMVTNALSPMRVVEALQAIVLPTGMIGIMSSGQGSVANNIKGGHEVYRGSKAALNQYMRSYAARHAGEPRALVLMAPGWIRTGLGGPDAPYTVEETVPQIVATLLSQRGKPGLRYLDRKGHTVPW</sequence>
<reference evidence="1 2" key="1">
    <citation type="submission" date="2020-02" db="EMBL/GenBank/DDBJ databases">
        <authorList>
            <person name="Li G."/>
        </authorList>
    </citation>
    <scope>NUCLEOTIDE SEQUENCE [LARGE SCALE GENOMIC DNA]</scope>
    <source>
        <strain evidence="1 2">DSM 102029</strain>
    </source>
</reference>
<dbReference type="KEGG" id="apra:G3A50_13705"/>
<dbReference type="SUPFAM" id="SSF51735">
    <property type="entry name" value="NAD(P)-binding Rossmann-fold domains"/>
    <property type="match status" value="1"/>
</dbReference>
<dbReference type="AlphaFoldDB" id="A0A6P1YP20"/>
<evidence type="ECO:0000313" key="2">
    <source>
        <dbReference type="Proteomes" id="UP000464751"/>
    </source>
</evidence>
<evidence type="ECO:0000313" key="1">
    <source>
        <dbReference type="EMBL" id="QIB34650.1"/>
    </source>
</evidence>
<accession>A0A6P1YP20</accession>
<gene>
    <name evidence="1" type="ORF">G3A50_13705</name>
</gene>
<dbReference type="InterPro" id="IPR036291">
    <property type="entry name" value="NAD(P)-bd_dom_sf"/>
</dbReference>
<name>A0A6P1YP20_9HYPH</name>
<organism evidence="1 2">
    <name type="scientific">Ancylobacter pratisalsi</name>
    <dbReference type="NCBI Taxonomy" id="1745854"/>
    <lineage>
        <taxon>Bacteria</taxon>
        <taxon>Pseudomonadati</taxon>
        <taxon>Pseudomonadota</taxon>
        <taxon>Alphaproteobacteria</taxon>
        <taxon>Hyphomicrobiales</taxon>
        <taxon>Xanthobacteraceae</taxon>
        <taxon>Ancylobacter</taxon>
    </lineage>
</organism>
<dbReference type="PANTHER" id="PTHR45458:SF1">
    <property type="entry name" value="SHORT CHAIN DEHYDROGENASE"/>
    <property type="match status" value="1"/>
</dbReference>
<dbReference type="EMBL" id="CP048630">
    <property type="protein sequence ID" value="QIB34650.1"/>
    <property type="molecule type" value="Genomic_DNA"/>
</dbReference>
<dbReference type="RefSeq" id="WP_163075793.1">
    <property type="nucleotide sequence ID" value="NZ_CP048630.1"/>
</dbReference>
<dbReference type="InterPro" id="IPR002347">
    <property type="entry name" value="SDR_fam"/>
</dbReference>
<dbReference type="PANTHER" id="PTHR45458">
    <property type="entry name" value="SHORT-CHAIN DEHYDROGENASE/REDUCTASE SDR"/>
    <property type="match status" value="1"/>
</dbReference>
<dbReference type="InterPro" id="IPR052184">
    <property type="entry name" value="SDR_enzymes"/>
</dbReference>
<dbReference type="PRINTS" id="PR00081">
    <property type="entry name" value="GDHRDH"/>
</dbReference>
<dbReference type="GO" id="GO:0016616">
    <property type="term" value="F:oxidoreductase activity, acting on the CH-OH group of donors, NAD or NADP as acceptor"/>
    <property type="evidence" value="ECO:0007669"/>
    <property type="project" value="TreeGrafter"/>
</dbReference>
<dbReference type="Proteomes" id="UP000464751">
    <property type="component" value="Chromosome"/>
</dbReference>
<keyword evidence="2" id="KW-1185">Reference proteome</keyword>
<dbReference type="Pfam" id="PF13561">
    <property type="entry name" value="adh_short_C2"/>
    <property type="match status" value="1"/>
</dbReference>